<gene>
    <name evidence="1" type="ORF">GCM10010968_03510</name>
</gene>
<sequence length="47" mass="5140">MRGNFVDKETAASQGLVREHEGQTYYLCCAACGPLFDADPERYLAAA</sequence>
<organism evidence="1 2">
    <name type="scientific">Agrococcus terreus</name>
    <dbReference type="NCBI Taxonomy" id="574649"/>
    <lineage>
        <taxon>Bacteria</taxon>
        <taxon>Bacillati</taxon>
        <taxon>Actinomycetota</taxon>
        <taxon>Actinomycetes</taxon>
        <taxon>Micrococcales</taxon>
        <taxon>Microbacteriaceae</taxon>
        <taxon>Agrococcus</taxon>
    </lineage>
</organism>
<dbReference type="Proteomes" id="UP000626982">
    <property type="component" value="Unassembled WGS sequence"/>
</dbReference>
<accession>A0ABQ2KDK5</accession>
<name>A0ABQ2KDK5_9MICO</name>
<comment type="caution">
    <text evidence="1">The sequence shown here is derived from an EMBL/GenBank/DDBJ whole genome shotgun (WGS) entry which is preliminary data.</text>
</comment>
<keyword evidence="2" id="KW-1185">Reference proteome</keyword>
<reference evidence="2" key="1">
    <citation type="journal article" date="2019" name="Int. J. Syst. Evol. Microbiol.">
        <title>The Global Catalogue of Microorganisms (GCM) 10K type strain sequencing project: providing services to taxonomists for standard genome sequencing and annotation.</title>
        <authorList>
            <consortium name="The Broad Institute Genomics Platform"/>
            <consortium name="The Broad Institute Genome Sequencing Center for Infectious Disease"/>
            <person name="Wu L."/>
            <person name="Ma J."/>
        </authorList>
    </citation>
    <scope>NUCLEOTIDE SEQUENCE [LARGE SCALE GENOMIC DNA]</scope>
    <source>
        <strain evidence="2">CGMCC 1.6960</strain>
    </source>
</reference>
<evidence type="ECO:0000313" key="1">
    <source>
        <dbReference type="EMBL" id="GGN78097.1"/>
    </source>
</evidence>
<dbReference type="Gene3D" id="1.10.620.20">
    <property type="entry name" value="Ribonucleotide Reductase, subunit A"/>
    <property type="match status" value="1"/>
</dbReference>
<evidence type="ECO:0008006" key="3">
    <source>
        <dbReference type="Google" id="ProtNLM"/>
    </source>
</evidence>
<protein>
    <recommendedName>
        <fullName evidence="3">YHS domain-containing protein</fullName>
    </recommendedName>
</protein>
<dbReference type="InterPro" id="IPR009078">
    <property type="entry name" value="Ferritin-like_SF"/>
</dbReference>
<dbReference type="InterPro" id="IPR012348">
    <property type="entry name" value="RNR-like"/>
</dbReference>
<dbReference type="EMBL" id="BMLM01000001">
    <property type="protein sequence ID" value="GGN78097.1"/>
    <property type="molecule type" value="Genomic_DNA"/>
</dbReference>
<evidence type="ECO:0000313" key="2">
    <source>
        <dbReference type="Proteomes" id="UP000626982"/>
    </source>
</evidence>
<dbReference type="SUPFAM" id="SSF47240">
    <property type="entry name" value="Ferritin-like"/>
    <property type="match status" value="1"/>
</dbReference>
<proteinExistence type="predicted"/>